<keyword evidence="3" id="KW-1185">Reference proteome</keyword>
<dbReference type="EMBL" id="CM000881">
    <property type="protein sequence ID" value="KQK10310.1"/>
    <property type="molecule type" value="Genomic_DNA"/>
</dbReference>
<accession>A0A0Q3N171</accession>
<dbReference type="Gramene" id="KQK10310">
    <property type="protein sequence ID" value="KQK10310"/>
    <property type="gene ID" value="BRADI_2g53272v3"/>
</dbReference>
<reference evidence="1" key="2">
    <citation type="submission" date="2017-06" db="EMBL/GenBank/DDBJ databases">
        <title>WGS assembly of Brachypodium distachyon.</title>
        <authorList>
            <consortium name="The International Brachypodium Initiative"/>
            <person name="Lucas S."/>
            <person name="Harmon-Smith M."/>
            <person name="Lail K."/>
            <person name="Tice H."/>
            <person name="Grimwood J."/>
            <person name="Bruce D."/>
            <person name="Barry K."/>
            <person name="Shu S."/>
            <person name="Lindquist E."/>
            <person name="Wang M."/>
            <person name="Pitluck S."/>
            <person name="Vogel J.P."/>
            <person name="Garvin D.F."/>
            <person name="Mockler T.C."/>
            <person name="Schmutz J."/>
            <person name="Rokhsar D."/>
            <person name="Bevan M.W."/>
        </authorList>
    </citation>
    <scope>NUCLEOTIDE SEQUENCE</scope>
    <source>
        <strain evidence="1">Bd21</strain>
    </source>
</reference>
<evidence type="ECO:0000313" key="1">
    <source>
        <dbReference type="EMBL" id="KQK10310.1"/>
    </source>
</evidence>
<evidence type="ECO:0000313" key="2">
    <source>
        <dbReference type="EnsemblPlants" id="KQK10310"/>
    </source>
</evidence>
<dbReference type="EnsemblPlants" id="KQK10310">
    <property type="protein sequence ID" value="KQK10310"/>
    <property type="gene ID" value="BRADI_2g53272v3"/>
</dbReference>
<dbReference type="Proteomes" id="UP000008810">
    <property type="component" value="Chromosome 2"/>
</dbReference>
<sequence length="110" mass="12238">MQSRQATPKDILMKCEEVCTQKDPSAIGQTELQANDLFLEEPMQCRTSDCQLAHAKGMQELDAGSPVALTHWAGKYRTCACIMHGLQPQRLKLSNMTPKRPGPVLESDPR</sequence>
<reference evidence="2" key="3">
    <citation type="submission" date="2018-08" db="UniProtKB">
        <authorList>
            <consortium name="EnsemblPlants"/>
        </authorList>
    </citation>
    <scope>IDENTIFICATION</scope>
    <source>
        <strain evidence="2">cv. Bd21</strain>
    </source>
</reference>
<evidence type="ECO:0000313" key="3">
    <source>
        <dbReference type="Proteomes" id="UP000008810"/>
    </source>
</evidence>
<proteinExistence type="predicted"/>
<reference evidence="1 2" key="1">
    <citation type="journal article" date="2010" name="Nature">
        <title>Genome sequencing and analysis of the model grass Brachypodium distachyon.</title>
        <authorList>
            <consortium name="International Brachypodium Initiative"/>
        </authorList>
    </citation>
    <scope>NUCLEOTIDE SEQUENCE [LARGE SCALE GENOMIC DNA]</scope>
    <source>
        <strain evidence="1 2">Bd21</strain>
    </source>
</reference>
<protein>
    <submittedName>
        <fullName evidence="1 2">Uncharacterized protein</fullName>
    </submittedName>
</protein>
<dbReference type="AlphaFoldDB" id="A0A0Q3N171"/>
<organism evidence="1">
    <name type="scientific">Brachypodium distachyon</name>
    <name type="common">Purple false brome</name>
    <name type="synonym">Trachynia distachya</name>
    <dbReference type="NCBI Taxonomy" id="15368"/>
    <lineage>
        <taxon>Eukaryota</taxon>
        <taxon>Viridiplantae</taxon>
        <taxon>Streptophyta</taxon>
        <taxon>Embryophyta</taxon>
        <taxon>Tracheophyta</taxon>
        <taxon>Spermatophyta</taxon>
        <taxon>Magnoliopsida</taxon>
        <taxon>Liliopsida</taxon>
        <taxon>Poales</taxon>
        <taxon>Poaceae</taxon>
        <taxon>BOP clade</taxon>
        <taxon>Pooideae</taxon>
        <taxon>Stipodae</taxon>
        <taxon>Brachypodieae</taxon>
        <taxon>Brachypodium</taxon>
    </lineage>
</organism>
<gene>
    <name evidence="1" type="ORF">BRADI_2g53272v3</name>
</gene>
<dbReference type="InParanoid" id="A0A0Q3N171"/>
<name>A0A0Q3N171_BRADI</name>